<sequence>MLLLFKDALWKLLEVNYLTFSSILRVCVKGAHHVLREIPVKILRIWNTMLIAFTQHGDTGKSFSLFEEMEVSGFRPNSIIFLCILYACSHAGRSKRASDTLR</sequence>
<proteinExistence type="predicted"/>
<comment type="caution">
    <text evidence="1">The sequence shown here is derived from an EMBL/GenBank/DDBJ whole genome shotgun (WGS) entry which is preliminary data.</text>
</comment>
<keyword evidence="2" id="KW-1185">Reference proteome</keyword>
<organism evidence="1 2">
    <name type="scientific">Melastoma candidum</name>
    <dbReference type="NCBI Taxonomy" id="119954"/>
    <lineage>
        <taxon>Eukaryota</taxon>
        <taxon>Viridiplantae</taxon>
        <taxon>Streptophyta</taxon>
        <taxon>Embryophyta</taxon>
        <taxon>Tracheophyta</taxon>
        <taxon>Spermatophyta</taxon>
        <taxon>Magnoliopsida</taxon>
        <taxon>eudicotyledons</taxon>
        <taxon>Gunneridae</taxon>
        <taxon>Pentapetalae</taxon>
        <taxon>rosids</taxon>
        <taxon>malvids</taxon>
        <taxon>Myrtales</taxon>
        <taxon>Melastomataceae</taxon>
        <taxon>Melastomatoideae</taxon>
        <taxon>Melastomateae</taxon>
        <taxon>Melastoma</taxon>
    </lineage>
</organism>
<dbReference type="EMBL" id="CM042887">
    <property type="protein sequence ID" value="KAI4330404.1"/>
    <property type="molecule type" value="Genomic_DNA"/>
</dbReference>
<name>A0ACB9N1Q3_9MYRT</name>
<protein>
    <submittedName>
        <fullName evidence="1">Uncharacterized protein</fullName>
    </submittedName>
</protein>
<reference evidence="2" key="1">
    <citation type="journal article" date="2023" name="Front. Plant Sci.">
        <title>Chromosomal-level genome assembly of Melastoma candidum provides insights into trichome evolution.</title>
        <authorList>
            <person name="Zhong Y."/>
            <person name="Wu W."/>
            <person name="Sun C."/>
            <person name="Zou P."/>
            <person name="Liu Y."/>
            <person name="Dai S."/>
            <person name="Zhou R."/>
        </authorList>
    </citation>
    <scope>NUCLEOTIDE SEQUENCE [LARGE SCALE GENOMIC DNA]</scope>
</reference>
<dbReference type="Proteomes" id="UP001057402">
    <property type="component" value="Chromosome 8"/>
</dbReference>
<evidence type="ECO:0000313" key="2">
    <source>
        <dbReference type="Proteomes" id="UP001057402"/>
    </source>
</evidence>
<evidence type="ECO:0000313" key="1">
    <source>
        <dbReference type="EMBL" id="KAI4330404.1"/>
    </source>
</evidence>
<accession>A0ACB9N1Q3</accession>
<gene>
    <name evidence="1" type="ORF">MLD38_028694</name>
</gene>